<name>A3ZSJ5_9BACT</name>
<dbReference type="Proteomes" id="UP000004358">
    <property type="component" value="Unassembled WGS sequence"/>
</dbReference>
<dbReference type="AlphaFoldDB" id="A3ZSJ5"/>
<dbReference type="EMBL" id="AANZ01000008">
    <property type="protein sequence ID" value="EAQ80655.1"/>
    <property type="molecule type" value="Genomic_DNA"/>
</dbReference>
<evidence type="ECO:0000313" key="1">
    <source>
        <dbReference type="EMBL" id="EAQ80655.1"/>
    </source>
</evidence>
<comment type="caution">
    <text evidence="1">The sequence shown here is derived from an EMBL/GenBank/DDBJ whole genome shotgun (WGS) entry which is preliminary data.</text>
</comment>
<accession>A3ZSJ5</accession>
<dbReference type="STRING" id="314230.DSM3645_14955"/>
<proteinExistence type="predicted"/>
<sequence>MYALAGCSQGQAFKSSVVGKVTLDDQPVPQGSIVLIDQAGKLATSALEPDGGYSLRCSPGSYHIAIAPPPPPDPFAPKSSETKVNVVKIPSKYRDVGTSGLTIDVKEGENTFDVQLAPSPQRK</sequence>
<protein>
    <recommendedName>
        <fullName evidence="3">Carboxypeptidase regulatory-like domain-containing protein</fullName>
    </recommendedName>
</protein>
<organism evidence="1 2">
    <name type="scientific">Blastopirellula marina DSM 3645</name>
    <dbReference type="NCBI Taxonomy" id="314230"/>
    <lineage>
        <taxon>Bacteria</taxon>
        <taxon>Pseudomonadati</taxon>
        <taxon>Planctomycetota</taxon>
        <taxon>Planctomycetia</taxon>
        <taxon>Pirellulales</taxon>
        <taxon>Pirellulaceae</taxon>
        <taxon>Blastopirellula</taxon>
    </lineage>
</organism>
<evidence type="ECO:0000313" key="2">
    <source>
        <dbReference type="Proteomes" id="UP000004358"/>
    </source>
</evidence>
<dbReference type="HOGENOM" id="CLU_113730_5_1_0"/>
<evidence type="ECO:0008006" key="3">
    <source>
        <dbReference type="Google" id="ProtNLM"/>
    </source>
</evidence>
<dbReference type="eggNOG" id="ENOG502ZQWT">
    <property type="taxonomic scope" value="Bacteria"/>
</dbReference>
<reference evidence="1 2" key="1">
    <citation type="submission" date="2006-02" db="EMBL/GenBank/DDBJ databases">
        <authorList>
            <person name="Amann R."/>
            <person name="Ferriera S."/>
            <person name="Johnson J."/>
            <person name="Kravitz S."/>
            <person name="Halpern A."/>
            <person name="Remington K."/>
            <person name="Beeson K."/>
            <person name="Tran B."/>
            <person name="Rogers Y.-H."/>
            <person name="Friedman R."/>
            <person name="Venter J.C."/>
        </authorList>
    </citation>
    <scope>NUCLEOTIDE SEQUENCE [LARGE SCALE GENOMIC DNA]</scope>
    <source>
        <strain evidence="1 2">DSM 3645</strain>
    </source>
</reference>
<gene>
    <name evidence="1" type="ORF">DSM3645_14955</name>
</gene>